<sequence length="231" mass="25314">MTLRWILGLVLACAAVAPAVAQQRCPSRRNVDCAGAERAIDAAIAADPWLSLLEDGRRRRVAELQRLLPREATAVLTEEDAIRRRARSRELFFTADGAMEAEGAYTLRSELEWWLIRLIRMQDDPPDGVAGHWTGAFAEARIRPLGGGRYLVTANAAEPYALSWLCEFEAEGVMDATDTLIAGAEGEQIAVRREGPMLRIRSIPRPGRAGFDYCGAMGSLSGSLFRIGDAE</sequence>
<organism evidence="2 3">
    <name type="scientific">Neoroseomonas eburnea</name>
    <dbReference type="NCBI Taxonomy" id="1346889"/>
    <lineage>
        <taxon>Bacteria</taxon>
        <taxon>Pseudomonadati</taxon>
        <taxon>Pseudomonadota</taxon>
        <taxon>Alphaproteobacteria</taxon>
        <taxon>Acetobacterales</taxon>
        <taxon>Acetobacteraceae</taxon>
        <taxon>Neoroseomonas</taxon>
    </lineage>
</organism>
<evidence type="ECO:0000313" key="2">
    <source>
        <dbReference type="EMBL" id="MBR0680711.1"/>
    </source>
</evidence>
<evidence type="ECO:0000313" key="3">
    <source>
        <dbReference type="Proteomes" id="UP001138709"/>
    </source>
</evidence>
<keyword evidence="1" id="KW-0732">Signal</keyword>
<dbReference type="Proteomes" id="UP001138709">
    <property type="component" value="Unassembled WGS sequence"/>
</dbReference>
<comment type="caution">
    <text evidence="2">The sequence shown here is derived from an EMBL/GenBank/DDBJ whole genome shotgun (WGS) entry which is preliminary data.</text>
</comment>
<keyword evidence="3" id="KW-1185">Reference proteome</keyword>
<proteinExistence type="predicted"/>
<evidence type="ECO:0000256" key="1">
    <source>
        <dbReference type="SAM" id="SignalP"/>
    </source>
</evidence>
<dbReference type="RefSeq" id="WP_211846238.1">
    <property type="nucleotide sequence ID" value="NZ_JAAEDL010000007.1"/>
</dbReference>
<dbReference type="AlphaFoldDB" id="A0A9X9XAH5"/>
<reference evidence="2" key="1">
    <citation type="submission" date="2020-01" db="EMBL/GenBank/DDBJ databases">
        <authorList>
            <person name="Rat A."/>
        </authorList>
    </citation>
    <scope>NUCLEOTIDE SEQUENCE</scope>
    <source>
        <strain evidence="2">LMG 31228</strain>
    </source>
</reference>
<reference evidence="2" key="2">
    <citation type="journal article" date="2021" name="Syst. Appl. Microbiol.">
        <title>Roseomonas hellenica sp. nov., isolated from roots of wild-growing Alkanna tinctoria.</title>
        <authorList>
            <person name="Rat A."/>
            <person name="Naranjo H.D."/>
            <person name="Lebbe L."/>
            <person name="Cnockaert M."/>
            <person name="Krigas N."/>
            <person name="Grigoriadou K."/>
            <person name="Maloupa E."/>
            <person name="Willems A."/>
        </authorList>
    </citation>
    <scope>NUCLEOTIDE SEQUENCE</scope>
    <source>
        <strain evidence="2">LMG 31228</strain>
    </source>
</reference>
<gene>
    <name evidence="2" type="ORF">GXW74_09440</name>
</gene>
<protein>
    <submittedName>
        <fullName evidence="2">Uncharacterized protein</fullName>
    </submittedName>
</protein>
<dbReference type="EMBL" id="JAAEDL010000007">
    <property type="protein sequence ID" value="MBR0680711.1"/>
    <property type="molecule type" value="Genomic_DNA"/>
</dbReference>
<feature type="chain" id="PRO_5040795484" evidence="1">
    <location>
        <begin position="22"/>
        <end position="231"/>
    </location>
</feature>
<name>A0A9X9XAH5_9PROT</name>
<feature type="signal peptide" evidence="1">
    <location>
        <begin position="1"/>
        <end position="21"/>
    </location>
</feature>
<accession>A0A9X9XAH5</accession>